<evidence type="ECO:0000313" key="14">
    <source>
        <dbReference type="EMBL" id="AKV77187.1"/>
    </source>
</evidence>
<dbReference type="InterPro" id="IPR000537">
    <property type="entry name" value="UbiA_prenyltransferase"/>
</dbReference>
<evidence type="ECO:0000313" key="12">
    <source>
        <dbReference type="EMBL" id="AIM28125.1"/>
    </source>
</evidence>
<evidence type="ECO:0000313" key="16">
    <source>
        <dbReference type="EMBL" id="AKV81682.1"/>
    </source>
</evidence>
<feature type="transmembrane region" description="Helical" evidence="11">
    <location>
        <begin position="229"/>
        <end position="259"/>
    </location>
</feature>
<dbReference type="PANTHER" id="PTHR43448">
    <property type="entry name" value="PROTOHEME IX FARNESYLTRANSFERASE, MITOCHONDRIAL"/>
    <property type="match status" value="1"/>
</dbReference>
<dbReference type="Proteomes" id="UP000029084">
    <property type="component" value="Chromosome"/>
</dbReference>
<dbReference type="PANTHER" id="PTHR43448:SF2">
    <property type="entry name" value="PROTOHEME IX FARNESYLTRANSFERASE, MITOCHONDRIAL"/>
    <property type="match status" value="1"/>
</dbReference>
<evidence type="ECO:0000313" key="22">
    <source>
        <dbReference type="Proteomes" id="UP000062475"/>
    </source>
</evidence>
<evidence type="ECO:0000256" key="1">
    <source>
        <dbReference type="ARBA" id="ARBA00004019"/>
    </source>
</evidence>
<dbReference type="Proteomes" id="UP000062475">
    <property type="component" value="Chromosome"/>
</dbReference>
<dbReference type="Proteomes" id="UP000068832">
    <property type="component" value="Chromosome"/>
</dbReference>
<dbReference type="OMA" id="HFWAIGW"/>
<keyword evidence="9 11" id="KW-0472">Membrane</keyword>
<evidence type="ECO:0000256" key="10">
    <source>
        <dbReference type="ARBA" id="ARBA00047690"/>
    </source>
</evidence>
<dbReference type="GO" id="GO:0008495">
    <property type="term" value="F:protoheme IX farnesyltransferase activity"/>
    <property type="evidence" value="ECO:0007669"/>
    <property type="project" value="UniProtKB-UniRule"/>
</dbReference>
<dbReference type="Proteomes" id="UP000062398">
    <property type="component" value="Chromosome"/>
</dbReference>
<dbReference type="PATRIC" id="fig|43687.5.peg.2160"/>
<feature type="transmembrane region" description="Helical" evidence="11">
    <location>
        <begin position="101"/>
        <end position="118"/>
    </location>
</feature>
<name>A0A088EA23_9CREN</name>
<dbReference type="EMBL" id="CP012173">
    <property type="protein sequence ID" value="AKV77187.1"/>
    <property type="molecule type" value="Genomic_DNA"/>
</dbReference>
<evidence type="ECO:0000313" key="19">
    <source>
        <dbReference type="Proteomes" id="UP000056255"/>
    </source>
</evidence>
<comment type="similarity">
    <text evidence="4">In the C-terminal section; belongs to the UbiA prenyltransferase family. Protoheme IX farnesyltransferase subfamily.</text>
</comment>
<reference evidence="12 18" key="1">
    <citation type="journal article" date="2014" name="J. Bacteriol.">
        <title>Role of an Archaeal PitA Transporter in the Copper and Arsenic Resistance of Metallosphaera sedula, an Extreme Thermoacidophile.</title>
        <authorList>
            <person name="McCarthy S."/>
            <person name="Ai C."/>
            <person name="Wheaton G."/>
            <person name="Tevatia R."/>
            <person name="Eckrich V."/>
            <person name="Kelly R."/>
            <person name="Blum P."/>
        </authorList>
    </citation>
    <scope>NUCLEOTIDE SEQUENCE [LARGE SCALE GENOMIC DNA]</scope>
    <source>
        <strain evidence="12 18">CuR1</strain>
    </source>
</reference>
<gene>
    <name evidence="11" type="primary">ctaB</name>
    <name evidence="12" type="ORF">HA72_2002</name>
    <name evidence="13" type="ORF">MsedA_2051</name>
    <name evidence="14" type="ORF">MsedB_2053</name>
    <name evidence="15" type="ORF">MsedC_2051</name>
    <name evidence="16" type="ORF">MsedD_2052</name>
    <name evidence="17" type="ORF">MsedE_2052</name>
</gene>
<feature type="transmembrane region" description="Helical" evidence="11">
    <location>
        <begin position="172"/>
        <end position="194"/>
    </location>
</feature>
<dbReference type="Proteomes" id="UP000061362">
    <property type="component" value="Chromosome"/>
</dbReference>
<evidence type="ECO:0000256" key="8">
    <source>
        <dbReference type="ARBA" id="ARBA00023133"/>
    </source>
</evidence>
<evidence type="ECO:0000256" key="9">
    <source>
        <dbReference type="ARBA" id="ARBA00023136"/>
    </source>
</evidence>
<keyword evidence="11" id="KW-1003">Cell membrane</keyword>
<dbReference type="InterPro" id="IPR006369">
    <property type="entry name" value="Protohaem_IX_farnesylTrfase"/>
</dbReference>
<evidence type="ECO:0000256" key="6">
    <source>
        <dbReference type="ARBA" id="ARBA00022692"/>
    </source>
</evidence>
<dbReference type="EMBL" id="CP008822">
    <property type="protein sequence ID" value="AIM28125.1"/>
    <property type="molecule type" value="Genomic_DNA"/>
</dbReference>
<evidence type="ECO:0000313" key="23">
    <source>
        <dbReference type="Proteomes" id="UP000068832"/>
    </source>
</evidence>
<comment type="subcellular location">
    <subcellularLocation>
        <location evidence="2 11">Cell membrane</location>
        <topology evidence="2 11">Multi-pass membrane protein</topology>
    </subcellularLocation>
</comment>
<feature type="transmembrane region" description="Helical" evidence="11">
    <location>
        <begin position="279"/>
        <end position="295"/>
    </location>
</feature>
<dbReference type="Proteomes" id="UP000056255">
    <property type="component" value="Chromosome"/>
</dbReference>
<dbReference type="EMBL" id="CP012174">
    <property type="protein sequence ID" value="AKV79437.1"/>
    <property type="molecule type" value="Genomic_DNA"/>
</dbReference>
<dbReference type="Pfam" id="PF01040">
    <property type="entry name" value="UbiA"/>
    <property type="match status" value="1"/>
</dbReference>
<proteinExistence type="inferred from homology"/>
<reference evidence="20 21" key="2">
    <citation type="journal article" date="2015" name="Genome Announc.">
        <title>Complete Genome Sequences of Evolved Arsenate-Resistant Metallosphaera sedula Strains.</title>
        <authorList>
            <person name="Ai C."/>
            <person name="McCarthy S."/>
            <person name="Schackwitz W."/>
            <person name="Martin J."/>
            <person name="Lipzen A."/>
            <person name="Blum P."/>
        </authorList>
    </citation>
    <scope>NUCLEOTIDE SEQUENCE [LARGE SCALE GENOMIC DNA]</scope>
    <source>
        <strain evidence="15 21">ARS120-1</strain>
        <strain evidence="16 20">ARS120-2</strain>
        <strain evidence="13 23">ARS50-1</strain>
        <strain evidence="14 22">ARS50-2</strain>
    </source>
</reference>
<evidence type="ECO:0000256" key="3">
    <source>
        <dbReference type="ARBA" id="ARBA00004919"/>
    </source>
</evidence>
<dbReference type="Gene3D" id="1.10.357.140">
    <property type="entry name" value="UbiA prenyltransferase"/>
    <property type="match status" value="1"/>
</dbReference>
<evidence type="ECO:0000313" key="21">
    <source>
        <dbReference type="Proteomes" id="UP000062398"/>
    </source>
</evidence>
<comment type="function">
    <text evidence="1 11">Converts heme B (protoheme IX) to heme O by substitution of the vinyl group on carbon 2 of heme B porphyrin ring with a hydroxyethyl farnesyl side group.</text>
</comment>
<keyword evidence="5 11" id="KW-0808">Transferase</keyword>
<feature type="transmembrane region" description="Helical" evidence="11">
    <location>
        <begin position="124"/>
        <end position="141"/>
    </location>
</feature>
<keyword evidence="6 11" id="KW-0812">Transmembrane</keyword>
<sequence>MTNTTIKNGINLATSISARLIYYAKLSKPRIIWLLDLAALSGAFLSGKLMPLSILAVLVGGTFASAGSMIINEGIEIDKDKVMKRTSKRPTVMGYVSQKEAIYVGIALLTLGTLVGLLDNPLTSFFILLGGLVYVLVYTVWLKPRSPLNIVIGGLAGSAAAWAGYASTTSSFTIPSILLGLLIFMWTPGHFWALALKFKEDYSRAGIPMLPVIMPENFSAKMIALSNALMIPFALALYLYAGVIYGIVAGILSAVQMYFSVRLMRNPTGEEAWRSFKFSSPYLAILLILIILTRLI</sequence>
<evidence type="ECO:0000313" key="13">
    <source>
        <dbReference type="EMBL" id="AKV74949.1"/>
    </source>
</evidence>
<evidence type="ECO:0000313" key="20">
    <source>
        <dbReference type="Proteomes" id="UP000061362"/>
    </source>
</evidence>
<evidence type="ECO:0000313" key="18">
    <source>
        <dbReference type="Proteomes" id="UP000029084"/>
    </source>
</evidence>
<accession>A0A088EA23</accession>
<evidence type="ECO:0000256" key="11">
    <source>
        <dbReference type="HAMAP-Rule" id="MF_00154"/>
    </source>
</evidence>
<keyword evidence="8 11" id="KW-0350">Heme biosynthesis</keyword>
<dbReference type="EMBL" id="CP012176">
    <property type="protein sequence ID" value="AKV83912.1"/>
    <property type="molecule type" value="Genomic_DNA"/>
</dbReference>
<dbReference type="EMBL" id="CP012175">
    <property type="protein sequence ID" value="AKV81682.1"/>
    <property type="molecule type" value="Genomic_DNA"/>
</dbReference>
<comment type="pathway">
    <text evidence="3 11">Porphyrin-containing compound metabolism; heme O biosynthesis; heme O from protoheme: step 1/1.</text>
</comment>
<dbReference type="GO" id="GO:0005886">
    <property type="term" value="C:plasma membrane"/>
    <property type="evidence" value="ECO:0007669"/>
    <property type="project" value="UniProtKB-SubCell"/>
</dbReference>
<evidence type="ECO:0000256" key="5">
    <source>
        <dbReference type="ARBA" id="ARBA00022679"/>
    </source>
</evidence>
<organism evidence="12 18">
    <name type="scientific">Metallosphaera sedula</name>
    <dbReference type="NCBI Taxonomy" id="43687"/>
    <lineage>
        <taxon>Archaea</taxon>
        <taxon>Thermoproteota</taxon>
        <taxon>Thermoprotei</taxon>
        <taxon>Sulfolobales</taxon>
        <taxon>Sulfolobaceae</taxon>
        <taxon>Metallosphaera</taxon>
    </lineage>
</organism>
<comment type="miscellaneous">
    <text evidence="11">Carbon 2 of the heme B porphyrin ring is defined according to the Fischer nomenclature.</text>
</comment>
<dbReference type="UniPathway" id="UPA00834">
    <property type="reaction ID" value="UER00712"/>
</dbReference>
<dbReference type="EC" id="2.5.1.141" evidence="11"/>
<dbReference type="InterPro" id="IPR044878">
    <property type="entry name" value="UbiA_sf"/>
</dbReference>
<reference evidence="17 19" key="3">
    <citation type="submission" date="2015-07" db="EMBL/GenBank/DDBJ databases">
        <title>Physiological, transcriptional responses and genome re-sequencing of acid resistant extremely thermoacidophilic Metallosphaera sedula SARC-M1.</title>
        <authorList>
            <person name="Ai C."/>
            <person name="McCarthy S."/>
            <person name="Eckrich V."/>
            <person name="Rudrappa D."/>
            <person name="Qiu G."/>
            <person name="Blum P."/>
        </authorList>
    </citation>
    <scope>NUCLEOTIDE SEQUENCE [LARGE SCALE GENOMIC DNA]</scope>
    <source>
        <strain evidence="17 19">SARC-M1</strain>
    </source>
</reference>
<dbReference type="HAMAP" id="MF_00154">
    <property type="entry name" value="CyoE_CtaB"/>
    <property type="match status" value="1"/>
</dbReference>
<dbReference type="NCBIfam" id="TIGR01473">
    <property type="entry name" value="cyoE_ctaB"/>
    <property type="match status" value="1"/>
</dbReference>
<dbReference type="CDD" id="cd13957">
    <property type="entry name" value="PT_UbiA_Cox10"/>
    <property type="match status" value="1"/>
</dbReference>
<keyword evidence="7 11" id="KW-1133">Transmembrane helix</keyword>
<feature type="transmembrane region" description="Helical" evidence="11">
    <location>
        <begin position="53"/>
        <end position="75"/>
    </location>
</feature>
<evidence type="ECO:0000256" key="7">
    <source>
        <dbReference type="ARBA" id="ARBA00022989"/>
    </source>
</evidence>
<evidence type="ECO:0000256" key="4">
    <source>
        <dbReference type="ARBA" id="ARBA00010223"/>
    </source>
</evidence>
<comment type="catalytic activity">
    <reaction evidence="10 11">
        <text>heme b + (2E,6E)-farnesyl diphosphate + H2O = Fe(II)-heme o + diphosphate</text>
        <dbReference type="Rhea" id="RHEA:28070"/>
        <dbReference type="ChEBI" id="CHEBI:15377"/>
        <dbReference type="ChEBI" id="CHEBI:33019"/>
        <dbReference type="ChEBI" id="CHEBI:60344"/>
        <dbReference type="ChEBI" id="CHEBI:60530"/>
        <dbReference type="ChEBI" id="CHEBI:175763"/>
        <dbReference type="EC" id="2.5.1.141"/>
    </reaction>
</comment>
<evidence type="ECO:0000313" key="15">
    <source>
        <dbReference type="EMBL" id="AKV79437.1"/>
    </source>
</evidence>
<feature type="transmembrane region" description="Helical" evidence="11">
    <location>
        <begin position="148"/>
        <end position="166"/>
    </location>
</feature>
<evidence type="ECO:0000313" key="17">
    <source>
        <dbReference type="EMBL" id="AKV83912.1"/>
    </source>
</evidence>
<protein>
    <recommendedName>
        <fullName evidence="11">Protoheme IX farnesyltransferase</fullName>
        <ecNumber evidence="11">2.5.1.141</ecNumber>
    </recommendedName>
    <alternativeName>
        <fullName evidence="11">Heme B farnesyltransferase</fullName>
    </alternativeName>
    <alternativeName>
        <fullName evidence="11">Heme O synthase</fullName>
    </alternativeName>
</protein>
<dbReference type="GO" id="GO:0048034">
    <property type="term" value="P:heme O biosynthetic process"/>
    <property type="evidence" value="ECO:0007669"/>
    <property type="project" value="UniProtKB-UniRule"/>
</dbReference>
<dbReference type="EMBL" id="CP012172">
    <property type="protein sequence ID" value="AKV74949.1"/>
    <property type="molecule type" value="Genomic_DNA"/>
</dbReference>
<dbReference type="AlphaFoldDB" id="A0A088EA23"/>
<comment type="similarity">
    <text evidence="11">Belongs to the UbiA prenyltransferase family. Protoheme IX farnesyltransferase subfamily.</text>
</comment>
<evidence type="ECO:0000256" key="2">
    <source>
        <dbReference type="ARBA" id="ARBA00004651"/>
    </source>
</evidence>